<dbReference type="Proteomes" id="UP000250918">
    <property type="component" value="Unassembled WGS sequence"/>
</dbReference>
<dbReference type="InterPro" id="IPR026024">
    <property type="entry name" value="Chemotaxis_MeTrfase_CheR"/>
</dbReference>
<dbReference type="EC" id="2.1.1.80" evidence="2"/>
<dbReference type="PRINTS" id="PR00996">
    <property type="entry name" value="CHERMTFRASE"/>
</dbReference>
<dbReference type="CDD" id="cd02440">
    <property type="entry name" value="AdoMet_MTases"/>
    <property type="match status" value="1"/>
</dbReference>
<comment type="catalytic activity">
    <reaction evidence="1">
        <text>L-glutamyl-[protein] + S-adenosyl-L-methionine = [protein]-L-glutamate 5-O-methyl ester + S-adenosyl-L-homocysteine</text>
        <dbReference type="Rhea" id="RHEA:24452"/>
        <dbReference type="Rhea" id="RHEA-COMP:10208"/>
        <dbReference type="Rhea" id="RHEA-COMP:10311"/>
        <dbReference type="ChEBI" id="CHEBI:29973"/>
        <dbReference type="ChEBI" id="CHEBI:57856"/>
        <dbReference type="ChEBI" id="CHEBI:59789"/>
        <dbReference type="ChEBI" id="CHEBI:82795"/>
        <dbReference type="EC" id="2.1.1.80"/>
    </reaction>
</comment>
<dbReference type="SUPFAM" id="SSF53335">
    <property type="entry name" value="S-adenosyl-L-methionine-dependent methyltransferases"/>
    <property type="match status" value="1"/>
</dbReference>
<dbReference type="PIRSF" id="PIRSF000410">
    <property type="entry name" value="CheR"/>
    <property type="match status" value="1"/>
</dbReference>
<evidence type="ECO:0000256" key="6">
    <source>
        <dbReference type="SAM" id="MobiDB-lite"/>
    </source>
</evidence>
<evidence type="ECO:0000259" key="7">
    <source>
        <dbReference type="PROSITE" id="PS50123"/>
    </source>
</evidence>
<dbReference type="PANTHER" id="PTHR24422">
    <property type="entry name" value="CHEMOTAXIS PROTEIN METHYLTRANSFERASE"/>
    <property type="match status" value="1"/>
</dbReference>
<feature type="domain" description="CheR-type methyltransferase" evidence="7">
    <location>
        <begin position="4"/>
        <end position="286"/>
    </location>
</feature>
<dbReference type="AlphaFoldDB" id="A0A855X0L8"/>
<evidence type="ECO:0000256" key="1">
    <source>
        <dbReference type="ARBA" id="ARBA00001541"/>
    </source>
</evidence>
<dbReference type="SUPFAM" id="SSF47757">
    <property type="entry name" value="Chemotaxis receptor methyltransferase CheR, N-terminal domain"/>
    <property type="match status" value="1"/>
</dbReference>
<dbReference type="InterPro" id="IPR022641">
    <property type="entry name" value="CheR_N"/>
</dbReference>
<organism evidence="8 9">
    <name type="scientific">candidate division GN15 bacterium</name>
    <dbReference type="NCBI Taxonomy" id="2072418"/>
    <lineage>
        <taxon>Bacteria</taxon>
        <taxon>candidate division GN15</taxon>
    </lineage>
</organism>
<feature type="region of interest" description="Disordered" evidence="6">
    <location>
        <begin position="285"/>
        <end position="312"/>
    </location>
</feature>
<dbReference type="Pfam" id="PF01739">
    <property type="entry name" value="CheR"/>
    <property type="match status" value="1"/>
</dbReference>
<dbReference type="InterPro" id="IPR022642">
    <property type="entry name" value="CheR_C"/>
</dbReference>
<dbReference type="GO" id="GO:0032259">
    <property type="term" value="P:methylation"/>
    <property type="evidence" value="ECO:0007669"/>
    <property type="project" value="UniProtKB-KW"/>
</dbReference>
<dbReference type="GO" id="GO:0008983">
    <property type="term" value="F:protein-glutamate O-methyltransferase activity"/>
    <property type="evidence" value="ECO:0007669"/>
    <property type="project" value="UniProtKB-EC"/>
</dbReference>
<dbReference type="SMART" id="SM00138">
    <property type="entry name" value="MeTrc"/>
    <property type="match status" value="1"/>
</dbReference>
<sequence length="327" mass="37708">MIGTQDNDLDMSVEEFVMIRDFILERSGIYFAENKMYLVKNRLAKRMEELQIRTVRDYFYHVKYDLSMREFNRLMDLVTTNETSFFRNEPQLMAFSDEVMPILIAEKMKQKGPRTLKIWSAGCSTGEEPYTLAIQILEKLHSLAGWNVEIIANDISEQVLQRARQAEYSGITLRNVKPDLLTRYFIPVGEAYRIKPDVKMMVKFSHVNLNDPRQISMINGMDVIFCRNVMIYFSDEVKKQLVRGFYNALRPGGYYFIGHSETLHGISKAFKLVYFKNALVYQKEAGPQTDQPDNSPDTDERTAAPASSGAQRAMEMLARIKPVTAGK</sequence>
<dbReference type="Pfam" id="PF03705">
    <property type="entry name" value="CheR_N"/>
    <property type="match status" value="1"/>
</dbReference>
<evidence type="ECO:0000256" key="3">
    <source>
        <dbReference type="ARBA" id="ARBA00022603"/>
    </source>
</evidence>
<keyword evidence="4" id="KW-0808">Transferase</keyword>
<evidence type="ECO:0000256" key="4">
    <source>
        <dbReference type="ARBA" id="ARBA00022679"/>
    </source>
</evidence>
<dbReference type="Gene3D" id="3.40.50.150">
    <property type="entry name" value="Vaccinia Virus protein VP39"/>
    <property type="match status" value="1"/>
</dbReference>
<dbReference type="Gene3D" id="1.10.155.10">
    <property type="entry name" value="Chemotaxis receptor methyltransferase CheR, N-terminal domain"/>
    <property type="match status" value="1"/>
</dbReference>
<keyword evidence="3" id="KW-0489">Methyltransferase</keyword>
<protein>
    <recommendedName>
        <fullName evidence="2">protein-glutamate O-methyltransferase</fullName>
        <ecNumber evidence="2">2.1.1.80</ecNumber>
    </recommendedName>
</protein>
<dbReference type="InterPro" id="IPR050903">
    <property type="entry name" value="Bact_Chemotaxis_MeTrfase"/>
</dbReference>
<gene>
    <name evidence="8" type="ORF">C3F09_11235</name>
</gene>
<name>A0A855X0L8_9BACT</name>
<dbReference type="PROSITE" id="PS50123">
    <property type="entry name" value="CHER"/>
    <property type="match status" value="1"/>
</dbReference>
<accession>A0A855X0L8</accession>
<keyword evidence="5" id="KW-0949">S-adenosyl-L-methionine</keyword>
<dbReference type="EMBL" id="PQAP01000194">
    <property type="protein sequence ID" value="PWB68639.1"/>
    <property type="molecule type" value="Genomic_DNA"/>
</dbReference>
<dbReference type="InterPro" id="IPR036804">
    <property type="entry name" value="CheR_N_sf"/>
</dbReference>
<evidence type="ECO:0000256" key="5">
    <source>
        <dbReference type="ARBA" id="ARBA00022691"/>
    </source>
</evidence>
<comment type="caution">
    <text evidence="8">The sequence shown here is derived from an EMBL/GenBank/DDBJ whole genome shotgun (WGS) entry which is preliminary data.</text>
</comment>
<dbReference type="InterPro" id="IPR029063">
    <property type="entry name" value="SAM-dependent_MTases_sf"/>
</dbReference>
<proteinExistence type="predicted"/>
<evidence type="ECO:0000256" key="2">
    <source>
        <dbReference type="ARBA" id="ARBA00012534"/>
    </source>
</evidence>
<reference evidence="8 9" key="1">
    <citation type="journal article" date="2018" name="ISME J.">
        <title>A methanotrophic archaeon couples anaerobic oxidation of methane to Fe(III) reduction.</title>
        <authorList>
            <person name="Cai C."/>
            <person name="Leu A.O."/>
            <person name="Xie G.J."/>
            <person name="Guo J."/>
            <person name="Feng Y."/>
            <person name="Zhao J.X."/>
            <person name="Tyson G.W."/>
            <person name="Yuan Z."/>
            <person name="Hu S."/>
        </authorList>
    </citation>
    <scope>NUCLEOTIDE SEQUENCE [LARGE SCALE GENOMIC DNA]</scope>
    <source>
        <strain evidence="8">FeB_12</strain>
    </source>
</reference>
<dbReference type="PANTHER" id="PTHR24422:SF10">
    <property type="entry name" value="CHEMOTAXIS PROTEIN METHYLTRANSFERASE 2"/>
    <property type="match status" value="1"/>
</dbReference>
<evidence type="ECO:0000313" key="8">
    <source>
        <dbReference type="EMBL" id="PWB68639.1"/>
    </source>
</evidence>
<dbReference type="InterPro" id="IPR000780">
    <property type="entry name" value="CheR_MeTrfase"/>
</dbReference>
<evidence type="ECO:0000313" key="9">
    <source>
        <dbReference type="Proteomes" id="UP000250918"/>
    </source>
</evidence>